<evidence type="ECO:0000256" key="17">
    <source>
        <dbReference type="ARBA" id="ARBA00051243"/>
    </source>
</evidence>
<proteinExistence type="predicted"/>
<dbReference type="InterPro" id="IPR020635">
    <property type="entry name" value="Tyr_kinase_cat_dom"/>
</dbReference>
<feature type="domain" description="Protein kinase" evidence="22">
    <location>
        <begin position="39"/>
        <end position="384"/>
    </location>
</feature>
<keyword evidence="4" id="KW-0808">Transferase</keyword>
<dbReference type="PROSITE" id="PS00107">
    <property type="entry name" value="PROTEIN_KINASE_ATP"/>
    <property type="match status" value="1"/>
</dbReference>
<dbReference type="GO" id="GO:0005524">
    <property type="term" value="F:ATP binding"/>
    <property type="evidence" value="ECO:0007669"/>
    <property type="project" value="UniProtKB-UniRule"/>
</dbReference>
<keyword evidence="3" id="KW-0597">Phosphoprotein</keyword>
<keyword evidence="8 23" id="KW-0418">Kinase</keyword>
<evidence type="ECO:0000256" key="19">
    <source>
        <dbReference type="PIRSR" id="PIRSR000615-2"/>
    </source>
</evidence>
<dbReference type="Gene3D" id="1.10.510.10">
    <property type="entry name" value="Transferase(Phosphotransferase) domain 1"/>
    <property type="match status" value="1"/>
</dbReference>
<dbReference type="InterPro" id="IPR000719">
    <property type="entry name" value="Prot_kinase_dom"/>
</dbReference>
<dbReference type="EMBL" id="VZZX01012133">
    <property type="protein sequence ID" value="NXW80406.1"/>
    <property type="molecule type" value="Genomic_DNA"/>
</dbReference>
<keyword evidence="12" id="KW-0829">Tyrosine-protein kinase</keyword>
<dbReference type="Proteomes" id="UP000585317">
    <property type="component" value="Unassembled WGS sequence"/>
</dbReference>
<feature type="binding site" evidence="19 21">
    <location>
        <position position="73"/>
    </location>
    <ligand>
        <name>ATP</name>
        <dbReference type="ChEBI" id="CHEBI:30616"/>
    </ligand>
</feature>
<dbReference type="GO" id="GO:0004714">
    <property type="term" value="F:transmembrane receptor protein tyrosine kinase activity"/>
    <property type="evidence" value="ECO:0007669"/>
    <property type="project" value="UniProtKB-EC"/>
</dbReference>
<keyword evidence="11" id="KW-0472">Membrane</keyword>
<evidence type="ECO:0000256" key="2">
    <source>
        <dbReference type="ARBA" id="ARBA00011902"/>
    </source>
</evidence>
<feature type="non-terminal residue" evidence="23">
    <location>
        <position position="1"/>
    </location>
</feature>
<dbReference type="PANTHER" id="PTHR24416:SF356">
    <property type="entry name" value="RECEPTOR-TYPE TYROSINE-PROTEIN KINASE FLT3"/>
    <property type="match status" value="1"/>
</dbReference>
<reference evidence="23 24" key="1">
    <citation type="submission" date="2019-09" db="EMBL/GenBank/DDBJ databases">
        <title>Bird 10,000 Genomes (B10K) Project - Family phase.</title>
        <authorList>
            <person name="Zhang G."/>
        </authorList>
    </citation>
    <scope>NUCLEOTIDE SEQUENCE [LARGE SCALE GENOMIC DNA]</scope>
    <source>
        <strain evidence="23">B10K-DU-001-67</strain>
        <tissue evidence="23">Muscle</tissue>
    </source>
</reference>
<dbReference type="GO" id="GO:0005886">
    <property type="term" value="C:plasma membrane"/>
    <property type="evidence" value="ECO:0007669"/>
    <property type="project" value="TreeGrafter"/>
</dbReference>
<evidence type="ECO:0000256" key="7">
    <source>
        <dbReference type="ARBA" id="ARBA00022741"/>
    </source>
</evidence>
<keyword evidence="13" id="KW-1015">Disulfide bond</keyword>
<dbReference type="SUPFAM" id="SSF56112">
    <property type="entry name" value="Protein kinase-like (PK-like)"/>
    <property type="match status" value="1"/>
</dbReference>
<dbReference type="InterPro" id="IPR050122">
    <property type="entry name" value="RTK"/>
</dbReference>
<feature type="binding site" evidence="20">
    <location>
        <position position="250"/>
    </location>
    <ligand>
        <name>Mg(2+)</name>
        <dbReference type="ChEBI" id="CHEBI:18420"/>
    </ligand>
</feature>
<evidence type="ECO:0000256" key="1">
    <source>
        <dbReference type="ARBA" id="ARBA00004479"/>
    </source>
</evidence>
<organism evidence="23 24">
    <name type="scientific">Hirundo rustica</name>
    <name type="common">Barn swallow</name>
    <dbReference type="NCBI Taxonomy" id="43150"/>
    <lineage>
        <taxon>Eukaryota</taxon>
        <taxon>Metazoa</taxon>
        <taxon>Chordata</taxon>
        <taxon>Craniata</taxon>
        <taxon>Vertebrata</taxon>
        <taxon>Euteleostomi</taxon>
        <taxon>Archelosauria</taxon>
        <taxon>Archosauria</taxon>
        <taxon>Dinosauria</taxon>
        <taxon>Saurischia</taxon>
        <taxon>Theropoda</taxon>
        <taxon>Coelurosauria</taxon>
        <taxon>Aves</taxon>
        <taxon>Neognathae</taxon>
        <taxon>Neoaves</taxon>
        <taxon>Telluraves</taxon>
        <taxon>Australaves</taxon>
        <taxon>Passeriformes</taxon>
        <taxon>Sylvioidea</taxon>
        <taxon>Hirundinidae</taxon>
        <taxon>Hirundo</taxon>
    </lineage>
</organism>
<evidence type="ECO:0000256" key="4">
    <source>
        <dbReference type="ARBA" id="ARBA00022679"/>
    </source>
</evidence>
<feature type="binding site" evidence="20">
    <location>
        <position position="18"/>
    </location>
    <ligand>
        <name>Mg(2+)</name>
        <dbReference type="ChEBI" id="CHEBI:18420"/>
    </ligand>
</feature>
<keyword evidence="15" id="KW-0325">Glycoprotein</keyword>
<evidence type="ECO:0000256" key="15">
    <source>
        <dbReference type="ARBA" id="ARBA00023180"/>
    </source>
</evidence>
<dbReference type="PROSITE" id="PS00109">
    <property type="entry name" value="PROTEIN_KINASE_TYR"/>
    <property type="match status" value="1"/>
</dbReference>
<dbReference type="InterPro" id="IPR001824">
    <property type="entry name" value="Tyr_kinase_rcpt_3_CS"/>
</dbReference>
<evidence type="ECO:0000256" key="3">
    <source>
        <dbReference type="ARBA" id="ARBA00022553"/>
    </source>
</evidence>
<evidence type="ECO:0000259" key="22">
    <source>
        <dbReference type="PROSITE" id="PS50011"/>
    </source>
</evidence>
<dbReference type="InterPro" id="IPR017441">
    <property type="entry name" value="Protein_kinase_ATP_BS"/>
</dbReference>
<evidence type="ECO:0000256" key="18">
    <source>
        <dbReference type="PIRSR" id="PIRSR000615-1"/>
    </source>
</evidence>
<gene>
    <name evidence="23" type="primary">Flt3_0</name>
    <name evidence="23" type="ORF">HIRRUS_R00465</name>
</gene>
<dbReference type="EC" id="2.7.10.1" evidence="2"/>
<evidence type="ECO:0000256" key="9">
    <source>
        <dbReference type="ARBA" id="ARBA00022840"/>
    </source>
</evidence>
<dbReference type="GO" id="GO:0019221">
    <property type="term" value="P:cytokine-mediated signaling pathway"/>
    <property type="evidence" value="ECO:0007669"/>
    <property type="project" value="TreeGrafter"/>
</dbReference>
<feature type="binding site" evidence="20">
    <location>
        <position position="263"/>
    </location>
    <ligand>
        <name>Mg(2+)</name>
        <dbReference type="ChEBI" id="CHEBI:18420"/>
    </ligand>
</feature>
<dbReference type="Gene3D" id="3.30.200.20">
    <property type="entry name" value="Phosphorylase Kinase, domain 1"/>
    <property type="match status" value="1"/>
</dbReference>
<keyword evidence="16" id="KW-0393">Immunoglobulin domain</keyword>
<evidence type="ECO:0000256" key="20">
    <source>
        <dbReference type="PIRSR" id="PIRSR000615-3"/>
    </source>
</evidence>
<keyword evidence="20" id="KW-0479">Metal-binding</keyword>
<evidence type="ECO:0000256" key="21">
    <source>
        <dbReference type="PROSITE-ProRule" id="PRU10141"/>
    </source>
</evidence>
<feature type="binding site" evidence="19">
    <location>
        <begin position="46"/>
        <end position="53"/>
    </location>
    <ligand>
        <name>ATP</name>
        <dbReference type="ChEBI" id="CHEBI:30616"/>
    </ligand>
</feature>
<comment type="catalytic activity">
    <reaction evidence="17">
        <text>L-tyrosyl-[protein] + ATP = O-phospho-L-tyrosyl-[protein] + ADP + H(+)</text>
        <dbReference type="Rhea" id="RHEA:10596"/>
        <dbReference type="Rhea" id="RHEA-COMP:10136"/>
        <dbReference type="Rhea" id="RHEA-COMP:20101"/>
        <dbReference type="ChEBI" id="CHEBI:15378"/>
        <dbReference type="ChEBI" id="CHEBI:30616"/>
        <dbReference type="ChEBI" id="CHEBI:46858"/>
        <dbReference type="ChEBI" id="CHEBI:61978"/>
        <dbReference type="ChEBI" id="CHEBI:456216"/>
        <dbReference type="EC" id="2.7.10.1"/>
    </reaction>
</comment>
<comment type="subcellular location">
    <subcellularLocation>
        <location evidence="1">Membrane</location>
        <topology evidence="1">Single-pass type I membrane protein</topology>
    </subcellularLocation>
</comment>
<dbReference type="PROSITE" id="PS00240">
    <property type="entry name" value="RECEPTOR_TYR_KIN_III"/>
    <property type="match status" value="1"/>
</dbReference>
<evidence type="ECO:0000256" key="10">
    <source>
        <dbReference type="ARBA" id="ARBA00022989"/>
    </source>
</evidence>
<dbReference type="GO" id="GO:0046872">
    <property type="term" value="F:metal ion binding"/>
    <property type="evidence" value="ECO:0007669"/>
    <property type="project" value="UniProtKB-KW"/>
</dbReference>
<evidence type="ECO:0000313" key="23">
    <source>
        <dbReference type="EMBL" id="NXW80406.1"/>
    </source>
</evidence>
<keyword evidence="9 19" id="KW-0067">ATP-binding</keyword>
<keyword evidence="20" id="KW-0460">Magnesium</keyword>
<dbReference type="PROSITE" id="PS50011">
    <property type="entry name" value="PROTEIN_KINASE_DOM"/>
    <property type="match status" value="1"/>
</dbReference>
<comment type="caution">
    <text evidence="23">The sequence shown here is derived from an EMBL/GenBank/DDBJ whole genome shotgun (WGS) entry which is preliminary data.</text>
</comment>
<dbReference type="AlphaFoldDB" id="A0A7L4F0B0"/>
<feature type="binding site" evidence="19">
    <location>
        <position position="249"/>
    </location>
    <ligand>
        <name>ATP</name>
        <dbReference type="ChEBI" id="CHEBI:30616"/>
    </ligand>
</feature>
<dbReference type="Pfam" id="PF07714">
    <property type="entry name" value="PK_Tyr_Ser-Thr"/>
    <property type="match status" value="1"/>
</dbReference>
<keyword evidence="5" id="KW-0812">Transmembrane</keyword>
<keyword evidence="7 19" id="KW-0547">Nucleotide-binding</keyword>
<dbReference type="FunFam" id="3.30.200.20:FF:000366">
    <property type="entry name" value="receptor-type tyrosine-protein kinase FLT3"/>
    <property type="match status" value="1"/>
</dbReference>
<dbReference type="GO" id="GO:0007169">
    <property type="term" value="P:cell surface receptor protein tyrosine kinase signaling pathway"/>
    <property type="evidence" value="ECO:0007669"/>
    <property type="project" value="InterPro"/>
</dbReference>
<sequence>YESQWRMIQMIGPSDNEYIYIDFREFEYDIKWEFPRENLEFGQVLGSGAFGKVVNATAYGINNAGDSVQVAVKMLKEKPDASEKDALMSELKMMTHIGSHENIVNLLGACTVSGKLNFFLREKLLKKASSQNNLGKQLSFLKTVFLQVVFCCFSSFTNGIREVSFLFTNRVKSYLSMKLLAFILYLSEGLKEMDPLCDVFLNKSITHVDEEEDFNVLTFDDLLCFSYQVAKGMEFLESKSCIHRDLAARNILVTHGKVVKICDFGLARDVMNDSNYIVRGNARLPVKWMAPESLFERTYTMKSDVWSYGILLWEIFSLGVNPYPGVQVDSNFYKLIQSGFKMDQPYYATKDVYCMMQSCWALDSRKRPSFSCLVSSLACQLAEA</sequence>
<evidence type="ECO:0000256" key="5">
    <source>
        <dbReference type="ARBA" id="ARBA00022692"/>
    </source>
</evidence>
<evidence type="ECO:0000256" key="6">
    <source>
        <dbReference type="ARBA" id="ARBA00022729"/>
    </source>
</evidence>
<evidence type="ECO:0000256" key="14">
    <source>
        <dbReference type="ARBA" id="ARBA00023170"/>
    </source>
</evidence>
<feature type="active site" description="Proton acceptor" evidence="18">
    <location>
        <position position="245"/>
    </location>
</feature>
<dbReference type="InterPro" id="IPR008266">
    <property type="entry name" value="Tyr_kinase_AS"/>
</dbReference>
<protein>
    <recommendedName>
        <fullName evidence="2">receptor protein-tyrosine kinase</fullName>
        <ecNumber evidence="2">2.7.10.1</ecNumber>
    </recommendedName>
</protein>
<accession>A0A7L4F0B0</accession>
<keyword evidence="6" id="KW-0732">Signal</keyword>
<dbReference type="FunFam" id="1.10.510.10:FF:000426">
    <property type="entry name" value="Receptor-type tyrosine-protein kinase FLT3"/>
    <property type="match status" value="1"/>
</dbReference>
<dbReference type="GO" id="GO:0043235">
    <property type="term" value="C:receptor complex"/>
    <property type="evidence" value="ECO:0007669"/>
    <property type="project" value="TreeGrafter"/>
</dbReference>
<dbReference type="GO" id="GO:0030183">
    <property type="term" value="P:B cell differentiation"/>
    <property type="evidence" value="ECO:0007669"/>
    <property type="project" value="TreeGrafter"/>
</dbReference>
<dbReference type="PIRSF" id="PIRSF000615">
    <property type="entry name" value="TyrPK_CSF1-R"/>
    <property type="match status" value="1"/>
</dbReference>
<evidence type="ECO:0000256" key="13">
    <source>
        <dbReference type="ARBA" id="ARBA00023157"/>
    </source>
</evidence>
<evidence type="ECO:0000313" key="24">
    <source>
        <dbReference type="Proteomes" id="UP000585317"/>
    </source>
</evidence>
<dbReference type="SMART" id="SM00219">
    <property type="entry name" value="TyrKc"/>
    <property type="match status" value="1"/>
</dbReference>
<evidence type="ECO:0000256" key="8">
    <source>
        <dbReference type="ARBA" id="ARBA00022777"/>
    </source>
</evidence>
<keyword evidence="14" id="KW-0675">Receptor</keyword>
<dbReference type="InterPro" id="IPR011009">
    <property type="entry name" value="Kinase-like_dom_sf"/>
</dbReference>
<dbReference type="GO" id="GO:0019838">
    <property type="term" value="F:growth factor binding"/>
    <property type="evidence" value="ECO:0007669"/>
    <property type="project" value="TreeGrafter"/>
</dbReference>
<feature type="non-terminal residue" evidence="23">
    <location>
        <position position="384"/>
    </location>
</feature>
<dbReference type="PRINTS" id="PR00109">
    <property type="entry name" value="TYRKINASE"/>
</dbReference>
<evidence type="ECO:0000256" key="12">
    <source>
        <dbReference type="ARBA" id="ARBA00023137"/>
    </source>
</evidence>
<keyword evidence="10" id="KW-1133">Transmembrane helix</keyword>
<evidence type="ECO:0000256" key="16">
    <source>
        <dbReference type="ARBA" id="ARBA00023319"/>
    </source>
</evidence>
<evidence type="ECO:0000256" key="11">
    <source>
        <dbReference type="ARBA" id="ARBA00023136"/>
    </source>
</evidence>
<dbReference type="InterPro" id="IPR001245">
    <property type="entry name" value="Ser-Thr/Tyr_kinase_cat_dom"/>
</dbReference>
<name>A0A7L4F0B0_HIRRU</name>
<dbReference type="PANTHER" id="PTHR24416">
    <property type="entry name" value="TYROSINE-PROTEIN KINASE RECEPTOR"/>
    <property type="match status" value="1"/>
</dbReference>